<evidence type="ECO:0000256" key="3">
    <source>
        <dbReference type="ARBA" id="ARBA00013208"/>
    </source>
</evidence>
<reference evidence="10 11" key="1">
    <citation type="submission" date="2018-01" db="EMBL/GenBank/DDBJ databases">
        <title>Whole genome sequencing of Histamine producing bacteria.</title>
        <authorList>
            <person name="Butler K."/>
        </authorList>
    </citation>
    <scope>NUCLEOTIDE SEQUENCE [LARGE SCALE GENOMIC DNA]</scope>
    <source>
        <strain evidence="10 11">DSM 24669</strain>
    </source>
</reference>
<gene>
    <name evidence="10" type="primary">lepB</name>
    <name evidence="10" type="ORF">C9I94_15080</name>
</gene>
<evidence type="ECO:0000256" key="1">
    <source>
        <dbReference type="ARBA" id="ARBA00000677"/>
    </source>
</evidence>
<dbReference type="RefSeq" id="WP_048898309.1">
    <property type="nucleotide sequence ID" value="NZ_AP024852.1"/>
</dbReference>
<dbReference type="InterPro" id="IPR000223">
    <property type="entry name" value="Pept_S26A_signal_pept_1"/>
</dbReference>
<keyword evidence="7" id="KW-0645">Protease</keyword>
<keyword evidence="8" id="KW-0732">Signal</keyword>
<evidence type="ECO:0000256" key="4">
    <source>
        <dbReference type="ARBA" id="ARBA00019232"/>
    </source>
</evidence>
<comment type="catalytic activity">
    <reaction evidence="1 7">
        <text>Cleavage of hydrophobic, N-terminal signal or leader sequences from secreted and periplasmic proteins.</text>
        <dbReference type="EC" id="3.4.21.89"/>
    </reaction>
</comment>
<dbReference type="GO" id="GO:0006465">
    <property type="term" value="P:signal peptide processing"/>
    <property type="evidence" value="ECO:0007669"/>
    <property type="project" value="InterPro"/>
</dbReference>
<comment type="caution">
    <text evidence="10">The sequence shown here is derived from an EMBL/GenBank/DDBJ whole genome shotgun (WGS) entry which is preliminary data.</text>
</comment>
<feature type="signal peptide" evidence="8">
    <location>
        <begin position="1"/>
        <end position="31"/>
    </location>
</feature>
<evidence type="ECO:0000256" key="2">
    <source>
        <dbReference type="ARBA" id="ARBA00009370"/>
    </source>
</evidence>
<dbReference type="SUPFAM" id="SSF51306">
    <property type="entry name" value="LexA/Signal peptidase"/>
    <property type="match status" value="1"/>
</dbReference>
<organism evidence="10 11">
    <name type="scientific">Photobacterium swingsii</name>
    <dbReference type="NCBI Taxonomy" id="680026"/>
    <lineage>
        <taxon>Bacteria</taxon>
        <taxon>Pseudomonadati</taxon>
        <taxon>Pseudomonadota</taxon>
        <taxon>Gammaproteobacteria</taxon>
        <taxon>Vibrionales</taxon>
        <taxon>Vibrionaceae</taxon>
        <taxon>Photobacterium</taxon>
    </lineage>
</organism>
<protein>
    <recommendedName>
        <fullName evidence="4 7">Signal peptidase I</fullName>
        <ecNumber evidence="3 7">3.4.21.89</ecNumber>
    </recommendedName>
</protein>
<keyword evidence="5 7" id="KW-0378">Hydrolase</keyword>
<evidence type="ECO:0000313" key="11">
    <source>
        <dbReference type="Proteomes" id="UP000240481"/>
    </source>
</evidence>
<evidence type="ECO:0000256" key="5">
    <source>
        <dbReference type="ARBA" id="ARBA00022801"/>
    </source>
</evidence>
<dbReference type="CDD" id="cd06530">
    <property type="entry name" value="S26_SPase_I"/>
    <property type="match status" value="1"/>
</dbReference>
<keyword evidence="11" id="KW-1185">Reference proteome</keyword>
<dbReference type="GO" id="GO:0009003">
    <property type="term" value="F:signal peptidase activity"/>
    <property type="evidence" value="ECO:0007669"/>
    <property type="project" value="UniProtKB-EC"/>
</dbReference>
<evidence type="ECO:0000313" key="10">
    <source>
        <dbReference type="EMBL" id="PSW23447.1"/>
    </source>
</evidence>
<feature type="domain" description="Peptidase S26" evidence="9">
    <location>
        <begin position="14"/>
        <end position="197"/>
    </location>
</feature>
<evidence type="ECO:0000259" key="9">
    <source>
        <dbReference type="Pfam" id="PF10502"/>
    </source>
</evidence>
<dbReference type="PANTHER" id="PTHR43390">
    <property type="entry name" value="SIGNAL PEPTIDASE I"/>
    <property type="match status" value="1"/>
</dbReference>
<dbReference type="GO" id="GO:0004252">
    <property type="term" value="F:serine-type endopeptidase activity"/>
    <property type="evidence" value="ECO:0007669"/>
    <property type="project" value="InterPro"/>
</dbReference>
<comment type="similarity">
    <text evidence="2 7">Belongs to the peptidase S26 family.</text>
</comment>
<comment type="subcellular location">
    <subcellularLocation>
        <location evidence="7">Membrane</location>
        <topology evidence="7">Multi-pass membrane protein</topology>
    </subcellularLocation>
</comment>
<dbReference type="PANTHER" id="PTHR43390:SF1">
    <property type="entry name" value="CHLOROPLAST PROCESSING PEPTIDASE"/>
    <property type="match status" value="1"/>
</dbReference>
<sequence>MFKNRLVKLWKSNRSLLLFLVLMCVFRSAFADWNTVPTGSMKPTILEGDRIFVNKMAYDIRVPFTHTSLYKVSDPQRGDIIVFDSKVSDLRLVKRVIGIPGDVIALNDNVLSVNGNRVSYDDFSSTESSVDKIEHLPNATHFVRVNKKGSLRSSFSPVRVPDGHYMALGDNRDNSSDSRVIGFVPRDEIVGRTKSVVLSFNYDNYYIPRSDRFFKSL</sequence>
<accession>A0A0J8VD00</accession>
<dbReference type="GO" id="GO:0016020">
    <property type="term" value="C:membrane"/>
    <property type="evidence" value="ECO:0007669"/>
    <property type="project" value="UniProtKB-SubCell"/>
</dbReference>
<dbReference type="AlphaFoldDB" id="A0A0J8VD00"/>
<dbReference type="OrthoDB" id="9815782at2"/>
<dbReference type="Proteomes" id="UP000240481">
    <property type="component" value="Unassembled WGS sequence"/>
</dbReference>
<dbReference type="PROSITE" id="PS00760">
    <property type="entry name" value="SPASE_I_2"/>
    <property type="match status" value="1"/>
</dbReference>
<dbReference type="InterPro" id="IPR019533">
    <property type="entry name" value="Peptidase_S26"/>
</dbReference>
<feature type="active site" evidence="6">
    <location>
        <position position="94"/>
    </location>
</feature>
<proteinExistence type="inferred from homology"/>
<dbReference type="InterPro" id="IPR019757">
    <property type="entry name" value="Pept_S26A_signal_pept_1_Lys-AS"/>
</dbReference>
<dbReference type="NCBIfam" id="TIGR02227">
    <property type="entry name" value="sigpep_I_bact"/>
    <property type="match status" value="1"/>
</dbReference>
<evidence type="ECO:0000256" key="8">
    <source>
        <dbReference type="SAM" id="SignalP"/>
    </source>
</evidence>
<dbReference type="EC" id="3.4.21.89" evidence="3 7"/>
<name>A0A0J8VD00_9GAMM</name>
<feature type="chain" id="PRO_5030009120" description="Signal peptidase I" evidence="8">
    <location>
        <begin position="32"/>
        <end position="217"/>
    </location>
</feature>
<dbReference type="STRING" id="680026.AB733_08130"/>
<evidence type="ECO:0000256" key="7">
    <source>
        <dbReference type="RuleBase" id="RU362042"/>
    </source>
</evidence>
<dbReference type="InterPro" id="IPR036286">
    <property type="entry name" value="LexA/Signal_pep-like_sf"/>
</dbReference>
<evidence type="ECO:0000256" key="6">
    <source>
        <dbReference type="PIRSR" id="PIRSR600223-1"/>
    </source>
</evidence>
<dbReference type="PRINTS" id="PR00727">
    <property type="entry name" value="LEADERPTASE"/>
</dbReference>
<dbReference type="Gene3D" id="2.10.109.10">
    <property type="entry name" value="Umud Fragment, subunit A"/>
    <property type="match status" value="1"/>
</dbReference>
<dbReference type="Pfam" id="PF10502">
    <property type="entry name" value="Peptidase_S26"/>
    <property type="match status" value="1"/>
</dbReference>
<dbReference type="EMBL" id="PYLZ01000008">
    <property type="protein sequence ID" value="PSW23447.1"/>
    <property type="molecule type" value="Genomic_DNA"/>
</dbReference>
<feature type="active site" evidence="6">
    <location>
        <position position="40"/>
    </location>
</feature>